<comment type="caution">
    <text evidence="1">The sequence shown here is derived from an EMBL/GenBank/DDBJ whole genome shotgun (WGS) entry which is preliminary data.</text>
</comment>
<keyword evidence="2" id="KW-1185">Reference proteome</keyword>
<dbReference type="AlphaFoldDB" id="A0A2U2RKU6"/>
<gene>
    <name evidence="1" type="ORF">DEO23_05865</name>
</gene>
<organism evidence="1 2">
    <name type="scientific">Brachybacterium endophyticum</name>
    <dbReference type="NCBI Taxonomy" id="2182385"/>
    <lineage>
        <taxon>Bacteria</taxon>
        <taxon>Bacillati</taxon>
        <taxon>Actinomycetota</taxon>
        <taxon>Actinomycetes</taxon>
        <taxon>Micrococcales</taxon>
        <taxon>Dermabacteraceae</taxon>
        <taxon>Brachybacterium</taxon>
    </lineage>
</organism>
<dbReference type="EMBL" id="QFKX01000002">
    <property type="protein sequence ID" value="PWH06493.1"/>
    <property type="molecule type" value="Genomic_DNA"/>
</dbReference>
<name>A0A2U2RKU6_9MICO</name>
<dbReference type="Proteomes" id="UP000245590">
    <property type="component" value="Unassembled WGS sequence"/>
</dbReference>
<protein>
    <submittedName>
        <fullName evidence="1">Uncharacterized protein</fullName>
    </submittedName>
</protein>
<sequence length="174" mass="18362">MPTGPTSALPRIATPQDARARVREILGALLSALRETGRSAPAPTPALEFSEHRAGRDRPTGLQWRGDPTFLHVSALIASDGPAPGESSVRRLLEGAAHAAGDLGLRAAGARDVSEVHERLWQGGEGERAEVVVGARILLRAHSGPFLPGPEHTPISTTPAEVARGLRPSLLRPR</sequence>
<reference evidence="1 2" key="1">
    <citation type="submission" date="2018-05" db="EMBL/GenBank/DDBJ databases">
        <title>Brachybacterium sp. M1HQ-2T, whole genome shotgun sequence.</title>
        <authorList>
            <person name="Tuo L."/>
        </authorList>
    </citation>
    <scope>NUCLEOTIDE SEQUENCE [LARGE SCALE GENOMIC DNA]</scope>
    <source>
        <strain evidence="1 2">M1HQ-2</strain>
    </source>
</reference>
<evidence type="ECO:0000313" key="2">
    <source>
        <dbReference type="Proteomes" id="UP000245590"/>
    </source>
</evidence>
<accession>A0A2U2RKU6</accession>
<proteinExistence type="predicted"/>
<evidence type="ECO:0000313" key="1">
    <source>
        <dbReference type="EMBL" id="PWH06493.1"/>
    </source>
</evidence>